<dbReference type="InParanoid" id="A0A3Q7I7X3"/>
<accession>A0A3Q7I7X3</accession>
<evidence type="ECO:0000313" key="2">
    <source>
        <dbReference type="Proteomes" id="UP000004994"/>
    </source>
</evidence>
<name>A0A3Q7I7X3_SOLLC</name>
<dbReference type="EnsemblPlants" id="Solyc09g082975.1.1">
    <property type="protein sequence ID" value="Solyc09g082975.1.1"/>
    <property type="gene ID" value="Solyc09g082975.1"/>
</dbReference>
<evidence type="ECO:0000313" key="1">
    <source>
        <dbReference type="EnsemblPlants" id="Solyc09g082975.1.1"/>
    </source>
</evidence>
<dbReference type="AlphaFoldDB" id="A0A3Q7I7X3"/>
<sequence>MEIITTPNSNKRRTQPNDLIIRCIKSLYLEDPRLTQNGYLSLMHYRYCMNIRSSENYHYNLRAT</sequence>
<organism evidence="1">
    <name type="scientific">Solanum lycopersicum</name>
    <name type="common">Tomato</name>
    <name type="synonym">Lycopersicon esculentum</name>
    <dbReference type="NCBI Taxonomy" id="4081"/>
    <lineage>
        <taxon>Eukaryota</taxon>
        <taxon>Viridiplantae</taxon>
        <taxon>Streptophyta</taxon>
        <taxon>Embryophyta</taxon>
        <taxon>Tracheophyta</taxon>
        <taxon>Spermatophyta</taxon>
        <taxon>Magnoliopsida</taxon>
        <taxon>eudicotyledons</taxon>
        <taxon>Gunneridae</taxon>
        <taxon>Pentapetalae</taxon>
        <taxon>asterids</taxon>
        <taxon>lamiids</taxon>
        <taxon>Solanales</taxon>
        <taxon>Solanaceae</taxon>
        <taxon>Solanoideae</taxon>
        <taxon>Solaneae</taxon>
        <taxon>Solanum</taxon>
        <taxon>Solanum subgen. Lycopersicon</taxon>
    </lineage>
</organism>
<dbReference type="Gramene" id="Solyc09g082975.1.1">
    <property type="protein sequence ID" value="Solyc09g082975.1.1"/>
    <property type="gene ID" value="Solyc09g082975.1"/>
</dbReference>
<proteinExistence type="predicted"/>
<dbReference type="Proteomes" id="UP000004994">
    <property type="component" value="Chromosome 9"/>
</dbReference>
<keyword evidence="2" id="KW-1185">Reference proteome</keyword>
<reference evidence="1" key="2">
    <citation type="submission" date="2019-01" db="UniProtKB">
        <authorList>
            <consortium name="EnsemblPlants"/>
        </authorList>
    </citation>
    <scope>IDENTIFICATION</scope>
    <source>
        <strain evidence="1">cv. Heinz 1706</strain>
    </source>
</reference>
<reference evidence="1" key="1">
    <citation type="journal article" date="2012" name="Nature">
        <title>The tomato genome sequence provides insights into fleshy fruit evolution.</title>
        <authorList>
            <consortium name="Tomato Genome Consortium"/>
        </authorList>
    </citation>
    <scope>NUCLEOTIDE SEQUENCE [LARGE SCALE GENOMIC DNA]</scope>
    <source>
        <strain evidence="1">cv. Heinz 1706</strain>
    </source>
</reference>
<protein>
    <submittedName>
        <fullName evidence="1">Uncharacterized protein</fullName>
    </submittedName>
</protein>